<feature type="region of interest" description="Disordered" evidence="1">
    <location>
        <begin position="1"/>
        <end position="23"/>
    </location>
</feature>
<dbReference type="AlphaFoldDB" id="A0A1B0BUA3"/>
<organism evidence="2 3">
    <name type="scientific">Glossina palpalis gambiensis</name>
    <dbReference type="NCBI Taxonomy" id="67801"/>
    <lineage>
        <taxon>Eukaryota</taxon>
        <taxon>Metazoa</taxon>
        <taxon>Ecdysozoa</taxon>
        <taxon>Arthropoda</taxon>
        <taxon>Hexapoda</taxon>
        <taxon>Insecta</taxon>
        <taxon>Pterygota</taxon>
        <taxon>Neoptera</taxon>
        <taxon>Endopterygota</taxon>
        <taxon>Diptera</taxon>
        <taxon>Brachycera</taxon>
        <taxon>Muscomorpha</taxon>
        <taxon>Hippoboscoidea</taxon>
        <taxon>Glossinidae</taxon>
        <taxon>Glossina</taxon>
    </lineage>
</organism>
<dbReference type="EMBL" id="JXJN01020579">
    <property type="status" value="NOT_ANNOTATED_CDS"/>
    <property type="molecule type" value="Genomic_DNA"/>
</dbReference>
<keyword evidence="3" id="KW-1185">Reference proteome</keyword>
<sequence>MQVQPRSKQIEASLQQYHQHQLDPQRQFEKPALRVGPHDILGQFRQLSLFRKDAKRFPKSRFLNEIKQLKFHENISYENLNNVINACIWKLPSRPGNYKDSSKNDIGFGKTNSNIITQKKLSVASLRKCICELSALLKLINIHYIMEGFKVPSHGAVTSESPTMFI</sequence>
<feature type="compositionally biased region" description="Polar residues" evidence="1">
    <location>
        <begin position="1"/>
        <end position="19"/>
    </location>
</feature>
<reference evidence="3" key="1">
    <citation type="submission" date="2015-01" db="EMBL/GenBank/DDBJ databases">
        <authorList>
            <person name="Aksoy S."/>
            <person name="Warren W."/>
            <person name="Wilson R.K."/>
        </authorList>
    </citation>
    <scope>NUCLEOTIDE SEQUENCE [LARGE SCALE GENOMIC DNA]</scope>
    <source>
        <strain evidence="3">IAEA</strain>
    </source>
</reference>
<proteinExistence type="predicted"/>
<reference evidence="2" key="2">
    <citation type="submission" date="2020-05" db="UniProtKB">
        <authorList>
            <consortium name="EnsemblMetazoa"/>
        </authorList>
    </citation>
    <scope>IDENTIFICATION</scope>
    <source>
        <strain evidence="2">IAEA</strain>
    </source>
</reference>
<name>A0A1B0BUA3_9MUSC</name>
<dbReference type="Proteomes" id="UP000092460">
    <property type="component" value="Unassembled WGS sequence"/>
</dbReference>
<evidence type="ECO:0000313" key="2">
    <source>
        <dbReference type="EnsemblMetazoa" id="GPPI040738-PA"/>
    </source>
</evidence>
<evidence type="ECO:0000256" key="1">
    <source>
        <dbReference type="SAM" id="MobiDB-lite"/>
    </source>
</evidence>
<dbReference type="EnsemblMetazoa" id="GPPI040738-RA">
    <property type="protein sequence ID" value="GPPI040738-PA"/>
    <property type="gene ID" value="GPPI040738"/>
</dbReference>
<dbReference type="VEuPathDB" id="VectorBase:GPPI040738"/>
<protein>
    <submittedName>
        <fullName evidence="2">Uncharacterized protein</fullName>
    </submittedName>
</protein>
<accession>A0A1B0BUA3</accession>
<evidence type="ECO:0000313" key="3">
    <source>
        <dbReference type="Proteomes" id="UP000092460"/>
    </source>
</evidence>